<dbReference type="AlphaFoldDB" id="A0AAD7S8M2"/>
<gene>
    <name evidence="2" type="ORF">AAFF_G00432860</name>
</gene>
<dbReference type="PANTHER" id="PTHR36961:SF1">
    <property type="entry name" value="LEUKEMIA-ASSOCIATED PROTEIN 7"/>
    <property type="match status" value="1"/>
</dbReference>
<comment type="caution">
    <text evidence="2">The sequence shown here is derived from an EMBL/GenBank/DDBJ whole genome shotgun (WGS) entry which is preliminary data.</text>
</comment>
<accession>A0AAD7S8M2</accession>
<dbReference type="PANTHER" id="PTHR36961">
    <property type="entry name" value="LEUKEMIA-ASSOCIATED PROTEIN 7"/>
    <property type="match status" value="1"/>
</dbReference>
<evidence type="ECO:0000256" key="1">
    <source>
        <dbReference type="SAM" id="MobiDB-lite"/>
    </source>
</evidence>
<dbReference type="Proteomes" id="UP001221898">
    <property type="component" value="Unassembled WGS sequence"/>
</dbReference>
<dbReference type="Pfam" id="PF15760">
    <property type="entry name" value="DLEU7"/>
    <property type="match status" value="1"/>
</dbReference>
<evidence type="ECO:0000313" key="3">
    <source>
        <dbReference type="Proteomes" id="UP001221898"/>
    </source>
</evidence>
<sequence length="200" mass="22350">MQALATLYNSMDHQIEALKFLKRVHLQQIANSNCSVELQGEDHGGREKEQRITASQNRSTSLNGVTDLCARSSLKSDSGSSSASKRTVRTIAERARESIFVRLTEIVLQVISVEQDLCRSAPRDQMLSLHNKDSIELRNICSRMSSADARCQSERDLKELGNCLRRIVDSLLCSLAHNNCLAVTPATRKLREICATFPDF</sequence>
<reference evidence="2" key="1">
    <citation type="journal article" date="2023" name="Science">
        <title>Genome structures resolve the early diversification of teleost fishes.</title>
        <authorList>
            <person name="Parey E."/>
            <person name="Louis A."/>
            <person name="Montfort J."/>
            <person name="Bouchez O."/>
            <person name="Roques C."/>
            <person name="Iampietro C."/>
            <person name="Lluch J."/>
            <person name="Castinel A."/>
            <person name="Donnadieu C."/>
            <person name="Desvignes T."/>
            <person name="Floi Bucao C."/>
            <person name="Jouanno E."/>
            <person name="Wen M."/>
            <person name="Mejri S."/>
            <person name="Dirks R."/>
            <person name="Jansen H."/>
            <person name="Henkel C."/>
            <person name="Chen W.J."/>
            <person name="Zahm M."/>
            <person name="Cabau C."/>
            <person name="Klopp C."/>
            <person name="Thompson A.W."/>
            <person name="Robinson-Rechavi M."/>
            <person name="Braasch I."/>
            <person name="Lecointre G."/>
            <person name="Bobe J."/>
            <person name="Postlethwait J.H."/>
            <person name="Berthelot C."/>
            <person name="Roest Crollius H."/>
            <person name="Guiguen Y."/>
        </authorList>
    </citation>
    <scope>NUCLEOTIDE SEQUENCE</scope>
    <source>
        <strain evidence="2">NC1722</strain>
    </source>
</reference>
<evidence type="ECO:0000313" key="2">
    <source>
        <dbReference type="EMBL" id="KAJ8397939.1"/>
    </source>
</evidence>
<feature type="compositionally biased region" description="Basic and acidic residues" evidence="1">
    <location>
        <begin position="40"/>
        <end position="51"/>
    </location>
</feature>
<feature type="region of interest" description="Disordered" evidence="1">
    <location>
        <begin position="38"/>
        <end position="59"/>
    </location>
</feature>
<name>A0AAD7S8M2_9TELE</name>
<protein>
    <submittedName>
        <fullName evidence="2">Uncharacterized protein</fullName>
    </submittedName>
</protein>
<proteinExistence type="predicted"/>
<keyword evidence="3" id="KW-1185">Reference proteome</keyword>
<dbReference type="InterPro" id="IPR031510">
    <property type="entry name" value="DLEU7"/>
</dbReference>
<dbReference type="EMBL" id="JAINUG010000094">
    <property type="protein sequence ID" value="KAJ8397939.1"/>
    <property type="molecule type" value="Genomic_DNA"/>
</dbReference>
<organism evidence="2 3">
    <name type="scientific">Aldrovandia affinis</name>
    <dbReference type="NCBI Taxonomy" id="143900"/>
    <lineage>
        <taxon>Eukaryota</taxon>
        <taxon>Metazoa</taxon>
        <taxon>Chordata</taxon>
        <taxon>Craniata</taxon>
        <taxon>Vertebrata</taxon>
        <taxon>Euteleostomi</taxon>
        <taxon>Actinopterygii</taxon>
        <taxon>Neopterygii</taxon>
        <taxon>Teleostei</taxon>
        <taxon>Notacanthiformes</taxon>
        <taxon>Halosauridae</taxon>
        <taxon>Aldrovandia</taxon>
    </lineage>
</organism>